<gene>
    <name evidence="7" type="ORF">GCM10010964_35430</name>
</gene>
<protein>
    <submittedName>
        <fullName evidence="7">Branched-chain amino acid ABC transporter permease</fullName>
    </submittedName>
</protein>
<comment type="caution">
    <text evidence="7">The sequence shown here is derived from an EMBL/GenBank/DDBJ whole genome shotgun (WGS) entry which is preliminary data.</text>
</comment>
<feature type="transmembrane region" description="Helical" evidence="6">
    <location>
        <begin position="84"/>
        <end position="103"/>
    </location>
</feature>
<sequence>MTPAAPRAVLAAIAVLAALGFVLPGYAVTLLTEAIILALFALSLDLLVGHARLVSFGHAGPWGFGAYVAAGLLLVLQLPLPVAALGAALATALVAVPVGWLCVRTTGVAFAMLSLAFAQLGYAVVFKWSAVTGGSDGLPGVPRGGGPLGLDWLATREGFHVLAALALAGAYLIARGFTVSPLGRVAAAVRENEARAQALGYDPRRTRLAVFVLSYGLAGLAGGLYAGFARYVSPELFFWTVSGHVLVMVILGGAGTLVGPMIGAMALFFLEHQLSGLTESWGLALGIVFILVVIFAPRGLMGWIEDALRRGRRASRADP</sequence>
<organism evidence="7 8">
    <name type="scientific">Caldovatus sediminis</name>
    <dbReference type="NCBI Taxonomy" id="2041189"/>
    <lineage>
        <taxon>Bacteria</taxon>
        <taxon>Pseudomonadati</taxon>
        <taxon>Pseudomonadota</taxon>
        <taxon>Alphaproteobacteria</taxon>
        <taxon>Acetobacterales</taxon>
        <taxon>Roseomonadaceae</taxon>
        <taxon>Caldovatus</taxon>
    </lineage>
</organism>
<proteinExistence type="predicted"/>
<dbReference type="RefSeq" id="WP_188902680.1">
    <property type="nucleotide sequence ID" value="NZ_BMKS01000013.1"/>
</dbReference>
<dbReference type="GO" id="GO:0005886">
    <property type="term" value="C:plasma membrane"/>
    <property type="evidence" value="ECO:0007669"/>
    <property type="project" value="UniProtKB-SubCell"/>
</dbReference>
<feature type="transmembrane region" description="Helical" evidence="6">
    <location>
        <begin position="245"/>
        <end position="270"/>
    </location>
</feature>
<reference evidence="7 8" key="1">
    <citation type="journal article" date="2014" name="Int. J. Syst. Evol. Microbiol.">
        <title>Complete genome sequence of Corynebacterium casei LMG S-19264T (=DSM 44701T), isolated from a smear-ripened cheese.</title>
        <authorList>
            <consortium name="US DOE Joint Genome Institute (JGI-PGF)"/>
            <person name="Walter F."/>
            <person name="Albersmeier A."/>
            <person name="Kalinowski J."/>
            <person name="Ruckert C."/>
        </authorList>
    </citation>
    <scope>NUCLEOTIDE SEQUENCE [LARGE SCALE GENOMIC DNA]</scope>
    <source>
        <strain evidence="7 8">CGMCC 1.16330</strain>
    </source>
</reference>
<evidence type="ECO:0000256" key="5">
    <source>
        <dbReference type="ARBA" id="ARBA00023136"/>
    </source>
</evidence>
<accession>A0A8J2ZEJ8</accession>
<evidence type="ECO:0000256" key="1">
    <source>
        <dbReference type="ARBA" id="ARBA00004651"/>
    </source>
</evidence>
<evidence type="ECO:0000256" key="2">
    <source>
        <dbReference type="ARBA" id="ARBA00022475"/>
    </source>
</evidence>
<keyword evidence="5 6" id="KW-0472">Membrane</keyword>
<dbReference type="InterPro" id="IPR043428">
    <property type="entry name" value="LivM-like"/>
</dbReference>
<feature type="transmembrane region" description="Helical" evidence="6">
    <location>
        <begin position="158"/>
        <end position="174"/>
    </location>
</feature>
<keyword evidence="8" id="KW-1185">Reference proteome</keyword>
<dbReference type="PANTHER" id="PTHR30482:SF17">
    <property type="entry name" value="ABC TRANSPORTER ATP-BINDING PROTEIN"/>
    <property type="match status" value="1"/>
</dbReference>
<evidence type="ECO:0000256" key="3">
    <source>
        <dbReference type="ARBA" id="ARBA00022692"/>
    </source>
</evidence>
<keyword evidence="3 6" id="KW-0812">Transmembrane</keyword>
<keyword evidence="4 6" id="KW-1133">Transmembrane helix</keyword>
<feature type="transmembrane region" description="Helical" evidence="6">
    <location>
        <begin position="282"/>
        <end position="304"/>
    </location>
</feature>
<evidence type="ECO:0000313" key="8">
    <source>
        <dbReference type="Proteomes" id="UP000597507"/>
    </source>
</evidence>
<dbReference type="Proteomes" id="UP000597507">
    <property type="component" value="Unassembled WGS sequence"/>
</dbReference>
<dbReference type="CDD" id="cd06581">
    <property type="entry name" value="TM_PBP1_LivM_like"/>
    <property type="match status" value="1"/>
</dbReference>
<feature type="transmembrane region" description="Helical" evidence="6">
    <location>
        <begin position="208"/>
        <end position="233"/>
    </location>
</feature>
<dbReference type="PANTHER" id="PTHR30482">
    <property type="entry name" value="HIGH-AFFINITY BRANCHED-CHAIN AMINO ACID TRANSPORT SYSTEM PERMEASE"/>
    <property type="match status" value="1"/>
</dbReference>
<dbReference type="InterPro" id="IPR001851">
    <property type="entry name" value="ABC_transp_permease"/>
</dbReference>
<dbReference type="AlphaFoldDB" id="A0A8J2ZEJ8"/>
<comment type="subcellular location">
    <subcellularLocation>
        <location evidence="1">Cell membrane</location>
        <topology evidence="1">Multi-pass membrane protein</topology>
    </subcellularLocation>
</comment>
<feature type="transmembrane region" description="Helical" evidence="6">
    <location>
        <begin position="61"/>
        <end position="78"/>
    </location>
</feature>
<name>A0A8J2ZEJ8_9PROT</name>
<feature type="transmembrane region" description="Helical" evidence="6">
    <location>
        <begin position="110"/>
        <end position="130"/>
    </location>
</feature>
<dbReference type="Pfam" id="PF02653">
    <property type="entry name" value="BPD_transp_2"/>
    <property type="match status" value="1"/>
</dbReference>
<evidence type="ECO:0000256" key="4">
    <source>
        <dbReference type="ARBA" id="ARBA00022989"/>
    </source>
</evidence>
<evidence type="ECO:0000313" key="7">
    <source>
        <dbReference type="EMBL" id="GGG44930.1"/>
    </source>
</evidence>
<evidence type="ECO:0000256" key="6">
    <source>
        <dbReference type="SAM" id="Phobius"/>
    </source>
</evidence>
<keyword evidence="2" id="KW-1003">Cell membrane</keyword>
<dbReference type="EMBL" id="BMKS01000013">
    <property type="protein sequence ID" value="GGG44930.1"/>
    <property type="molecule type" value="Genomic_DNA"/>
</dbReference>
<dbReference type="GO" id="GO:0015658">
    <property type="term" value="F:branched-chain amino acid transmembrane transporter activity"/>
    <property type="evidence" value="ECO:0007669"/>
    <property type="project" value="InterPro"/>
</dbReference>